<feature type="domain" description="Nucleoporin Nup120/160 beta-propeller" evidence="6">
    <location>
        <begin position="328"/>
        <end position="502"/>
    </location>
</feature>
<evidence type="ECO:0000256" key="3">
    <source>
        <dbReference type="ARBA" id="ARBA00023242"/>
    </source>
</evidence>
<dbReference type="Pfam" id="PF11715">
    <property type="entry name" value="Beta-prop_Nup120_160"/>
    <property type="match status" value="3"/>
</dbReference>
<keyword evidence="10" id="KW-1185">Reference proteome</keyword>
<dbReference type="STRING" id="684364.F4PEF8"/>
<comment type="subcellular location">
    <subcellularLocation>
        <location evidence="1">Nucleus</location>
    </subcellularLocation>
</comment>
<dbReference type="GeneID" id="18244726"/>
<dbReference type="RefSeq" id="XP_006683001.1">
    <property type="nucleotide sequence ID" value="XM_006682938.1"/>
</dbReference>
<keyword evidence="5" id="KW-0812">Transmembrane</keyword>
<keyword evidence="2" id="KW-0813">Transport</keyword>
<feature type="domain" description="Nucleoporin Nup120/160 beta-propeller" evidence="6">
    <location>
        <begin position="555"/>
        <end position="778"/>
    </location>
</feature>
<dbReference type="PANTHER" id="PTHR21286">
    <property type="entry name" value="NUCLEAR PORE COMPLEX PROTEIN NUP160"/>
    <property type="match status" value="1"/>
</dbReference>
<feature type="compositionally biased region" description="Acidic residues" evidence="4">
    <location>
        <begin position="249"/>
        <end position="259"/>
    </location>
</feature>
<evidence type="ECO:0000256" key="5">
    <source>
        <dbReference type="SAM" id="Phobius"/>
    </source>
</evidence>
<dbReference type="Pfam" id="PF23354">
    <property type="entry name" value="TPR_NUP160_120_M"/>
    <property type="match status" value="1"/>
</dbReference>
<dbReference type="InterPro" id="IPR056536">
    <property type="entry name" value="TPR_NUP160_C"/>
</dbReference>
<evidence type="ECO:0000259" key="6">
    <source>
        <dbReference type="Pfam" id="PF11715"/>
    </source>
</evidence>
<evidence type="ECO:0000256" key="4">
    <source>
        <dbReference type="SAM" id="MobiDB-lite"/>
    </source>
</evidence>
<keyword evidence="5" id="KW-0472">Membrane</keyword>
<dbReference type="InterPro" id="IPR021717">
    <property type="entry name" value="Nucleoporin_Nup160"/>
</dbReference>
<feature type="transmembrane region" description="Helical" evidence="5">
    <location>
        <begin position="1511"/>
        <end position="1534"/>
    </location>
</feature>
<feature type="region of interest" description="Disordered" evidence="4">
    <location>
        <begin position="238"/>
        <end position="265"/>
    </location>
</feature>
<evidence type="ECO:0000259" key="7">
    <source>
        <dbReference type="Pfam" id="PF23347"/>
    </source>
</evidence>
<evidence type="ECO:0000313" key="10">
    <source>
        <dbReference type="Proteomes" id="UP000007241"/>
    </source>
</evidence>
<sequence>MNIPWLVETVVPLSCSKLVTLNIPSCSKVSSDALNRLLYAQNHADGLIIADSTLQSEGLDLLHPYLTPLTGTYYLSHSPNCFIYWRLCPGRCSLELKRIFLSNAVVAQSMSGSNSFNQTNDLSESSLSETTLVLEFSEPCLPCPGFFQDSDTLSVHVKIVTICGSFYNIELPFPHLSCSDSLSIDNVVSYSSSLFSTLERVPVLVHFPDADMFTVACGNGSLVHVTCPPMNSILKSRRSKNTFSNDSNTSDDADMDESDDPYRSSYDSGFHQVELVEATYMSHFKSLARTPSKLLFSALRSVVSADSNDMTNSTFSNEAVKIGPLTSPQQVISIASLCLETQLLLFTFCRDSRLRIWSAVTKQCIKNIQIGIACNIGSKIDVSISTGAYPSTPGLARSNSLPATSRQPLLPATPCSAIKVFRQKSFNNNAMTQVDGVVMFNLACYLPQTTTGGQATFIIYSGTINSMGELVHFEPIHSQNSGSDGQEYLVDFTLSPSKNGDLSASCTPQSTDQSFEHDTMDMHDVKDSSHQLEFGNKMLISNSAHDSETESLGEAQWWTLWTVWDRSCASVIRYIQIDLPAHRLSNELHLNHDRHSSSQFESSHDQPAYGLVVGHRWMIVTSCQQESTELPTIDAFDDEMMDANSYLELFMEHIFEPGRFSLALISEALDIYSGADPYKFCNKAGIATPDLLYADVFHRAITTIGCTIDSDFEEQNAGTYFTSYNLALLGAYNTFLSILVQRHQLHSAPAGIVFNPYCNTIMTLQRGPTMGFLRVADAYEVMTWGHSMSQSTPADNLIAESPLSLLAGDQLFTGHLKSIRSKSLRTDLFHFIQLLNFVNSELFPPGFAMATETEILTTRASSDSVVDDYAFTVYSRLSEQIEPEDLAEKLVTLEQLTKNIGHFQLLITTLLDILAHRAMNEKDRDESGTDVHSFPWTALNTTLSDGKGTNQDGINNASLFTNSIIATAASQIVSMRLKVIRQSVMALLVLKALNLNDLHHYDVPSSVMRKYLDVFSALSLMQWLSVQQVLIPSHERDSSTAHHYPTLSRDVSKVVVSSNAVTKEHKSLILHLLQHHYIIDVNLPLLPRNTSTGSDLILSTTVTVAAESFLSCLGFIGDGGSQQMTHAVVVLSRKLMAFGYFDIVGKLFPPHMRFTPAIEYINARVWLDVLEWEKSARCFCLAVGGDPTQSDLSLVFSPHSLTTGYGEYYRHVAGLFYERDILDHTVVFAKLAIGCMKNGDQSAEVKGLVMLVFKCCVDMGDFDAAYEAILSNPDSKSQRDCLRTFVNALCSANDMHGLCAKYNFGHLSSEVERTLEFKARTGDVTLSKHTPNYYCICYTFYIYRGDFRRAAMAMYALAHRLSSIQLPPLNRIVERAQVVIQIVTEQAQHLLAALNCLKLVDAEYAWLSVPLAMAGPIDRAERNATYPTIDLDALVTTQDLVMSDTYTSNVSNTSIQPLHIIEIEDITKQYHLTLAKLNLYKRFPDLAQNTFFVQPGDALNMYCQVGLFDSAVSFAFIFGLGIEKVIVSLIHFIYVNIRQDRMGNGDDNCNGCDLDEEVGSYTKLDRWTTLRVILQQYDKQANAYAYHLTAITTILKQDKLVRLPLWLTQPFESYQSDRLIRIYLLYDRVADAAKLSCRYIEEETARLPDGLGAMSGKRCLAVTCLEHVIKALHMSNGLDDMEARVSQKLKLYLAQVGMETNLLLR</sequence>
<accession>F4PEF8</accession>
<dbReference type="InterPro" id="IPR059141">
    <property type="entry name" value="Beta-prop_Nup120_160"/>
</dbReference>
<evidence type="ECO:0000256" key="1">
    <source>
        <dbReference type="ARBA" id="ARBA00004123"/>
    </source>
</evidence>
<dbReference type="OMA" id="MDFTRYR"/>
<protein>
    <submittedName>
        <fullName evidence="9">Uncharacterized protein</fullName>
    </submittedName>
</protein>
<feature type="domain" description="NUP160 C-terminal TPR" evidence="7">
    <location>
        <begin position="1462"/>
        <end position="1672"/>
    </location>
</feature>
<dbReference type="EMBL" id="GL882897">
    <property type="protein sequence ID" value="EGF76364.1"/>
    <property type="molecule type" value="Genomic_DNA"/>
</dbReference>
<proteinExistence type="predicted"/>
<evidence type="ECO:0000313" key="9">
    <source>
        <dbReference type="EMBL" id="EGF76364.1"/>
    </source>
</evidence>
<evidence type="ECO:0000256" key="2">
    <source>
        <dbReference type="ARBA" id="ARBA00022448"/>
    </source>
</evidence>
<dbReference type="InParanoid" id="F4PEF8"/>
<feature type="domain" description="NUP160 middle TPR" evidence="8">
    <location>
        <begin position="1158"/>
        <end position="1399"/>
    </location>
</feature>
<dbReference type="GO" id="GO:0017056">
    <property type="term" value="F:structural constituent of nuclear pore"/>
    <property type="evidence" value="ECO:0000318"/>
    <property type="project" value="GO_Central"/>
</dbReference>
<dbReference type="OrthoDB" id="67716at2759"/>
<gene>
    <name evidence="9" type="ORF">BATDEDRAFT_92703</name>
</gene>
<dbReference type="HOGENOM" id="CLU_002799_0_0_1"/>
<dbReference type="Proteomes" id="UP000007241">
    <property type="component" value="Unassembled WGS sequence"/>
</dbReference>
<reference evidence="9 10" key="1">
    <citation type="submission" date="2009-12" db="EMBL/GenBank/DDBJ databases">
        <title>The draft genome of Batrachochytrium dendrobatidis.</title>
        <authorList>
            <consortium name="US DOE Joint Genome Institute (JGI-PGF)"/>
            <person name="Kuo A."/>
            <person name="Salamov A."/>
            <person name="Schmutz J."/>
            <person name="Lucas S."/>
            <person name="Pitluck S."/>
            <person name="Rosenblum E."/>
            <person name="Stajich J."/>
            <person name="Eisen M."/>
            <person name="Grigoriev I.V."/>
        </authorList>
    </citation>
    <scope>NUCLEOTIDE SEQUENCE [LARGE SCALE GENOMIC DNA]</scope>
    <source>
        <strain evidence="10">JAM81 / FGSC 10211</strain>
    </source>
</reference>
<organism evidence="9 10">
    <name type="scientific">Batrachochytrium dendrobatidis (strain JAM81 / FGSC 10211)</name>
    <name type="common">Frog chytrid fungus</name>
    <dbReference type="NCBI Taxonomy" id="684364"/>
    <lineage>
        <taxon>Eukaryota</taxon>
        <taxon>Fungi</taxon>
        <taxon>Fungi incertae sedis</taxon>
        <taxon>Chytridiomycota</taxon>
        <taxon>Chytridiomycota incertae sedis</taxon>
        <taxon>Chytridiomycetes</taxon>
        <taxon>Rhizophydiales</taxon>
        <taxon>Rhizophydiales incertae sedis</taxon>
        <taxon>Batrachochytrium</taxon>
    </lineage>
</organism>
<dbReference type="Pfam" id="PF23347">
    <property type="entry name" value="TPR_Nup160_C"/>
    <property type="match status" value="1"/>
</dbReference>
<feature type="domain" description="Nucleoporin Nup120/160 beta-propeller" evidence="6">
    <location>
        <begin position="82"/>
        <end position="232"/>
    </location>
</feature>
<keyword evidence="5" id="KW-1133">Transmembrane helix</keyword>
<evidence type="ECO:0000259" key="8">
    <source>
        <dbReference type="Pfam" id="PF23354"/>
    </source>
</evidence>
<name>F4PEF8_BATDJ</name>
<dbReference type="PANTHER" id="PTHR21286:SF0">
    <property type="entry name" value="NUCLEAR PORE COMPLEX PROTEIN NUP160"/>
    <property type="match status" value="1"/>
</dbReference>
<dbReference type="GO" id="GO:0005643">
    <property type="term" value="C:nuclear pore"/>
    <property type="evidence" value="ECO:0000318"/>
    <property type="project" value="GO_Central"/>
</dbReference>
<dbReference type="InterPro" id="IPR056535">
    <property type="entry name" value="TPR_NUP160_M"/>
</dbReference>
<keyword evidence="3" id="KW-0539">Nucleus</keyword>